<evidence type="ECO:0000313" key="1">
    <source>
        <dbReference type="EMBL" id="ONK78792.1"/>
    </source>
</evidence>
<dbReference type="EMBL" id="CM007382">
    <property type="protein sequence ID" value="ONK78792.1"/>
    <property type="molecule type" value="Genomic_DNA"/>
</dbReference>
<gene>
    <name evidence="1" type="ORF">A4U43_C02F22480</name>
</gene>
<name>A0A5P1FKY6_ASPOF</name>
<dbReference type="Proteomes" id="UP000243459">
    <property type="component" value="Chromosome 2"/>
</dbReference>
<dbReference type="PANTHER" id="PTHR15898">
    <property type="entry name" value="BIFUNCTIONAL APOPTOSIS REGULATOR"/>
    <property type="match status" value="1"/>
</dbReference>
<accession>A0A5P1FKY6</accession>
<evidence type="ECO:0000313" key="2">
    <source>
        <dbReference type="Proteomes" id="UP000243459"/>
    </source>
</evidence>
<dbReference type="GO" id="GO:0043161">
    <property type="term" value="P:proteasome-mediated ubiquitin-dependent protein catabolic process"/>
    <property type="evidence" value="ECO:0007669"/>
    <property type="project" value="TreeGrafter"/>
</dbReference>
<dbReference type="Gene3D" id="3.30.40.10">
    <property type="entry name" value="Zinc/RING finger domain, C3HC4 (zinc finger)"/>
    <property type="match status" value="1"/>
</dbReference>
<dbReference type="InterPro" id="IPR013083">
    <property type="entry name" value="Znf_RING/FYVE/PHD"/>
</dbReference>
<proteinExistence type="predicted"/>
<dbReference type="SUPFAM" id="SSF57850">
    <property type="entry name" value="RING/U-box"/>
    <property type="match status" value="1"/>
</dbReference>
<protein>
    <recommendedName>
        <fullName evidence="3">Zinc finger RING-type eukaryotic domain-containing protein</fullName>
    </recommendedName>
</protein>
<organism evidence="1 2">
    <name type="scientific">Asparagus officinalis</name>
    <name type="common">Garden asparagus</name>
    <dbReference type="NCBI Taxonomy" id="4686"/>
    <lineage>
        <taxon>Eukaryota</taxon>
        <taxon>Viridiplantae</taxon>
        <taxon>Streptophyta</taxon>
        <taxon>Embryophyta</taxon>
        <taxon>Tracheophyta</taxon>
        <taxon>Spermatophyta</taxon>
        <taxon>Magnoliopsida</taxon>
        <taxon>Liliopsida</taxon>
        <taxon>Asparagales</taxon>
        <taxon>Asparagaceae</taxon>
        <taxon>Asparagoideae</taxon>
        <taxon>Asparagus</taxon>
    </lineage>
</organism>
<dbReference type="PANTHER" id="PTHR15898:SF13">
    <property type="entry name" value="BIFUNCTIONAL APOPTOSIS REGULATOR"/>
    <property type="match status" value="1"/>
</dbReference>
<dbReference type="Gramene" id="ONK78792">
    <property type="protein sequence ID" value="ONK78792"/>
    <property type="gene ID" value="A4U43_C02F22480"/>
</dbReference>
<evidence type="ECO:0008006" key="3">
    <source>
        <dbReference type="Google" id="ProtNLM"/>
    </source>
</evidence>
<dbReference type="GO" id="GO:0061630">
    <property type="term" value="F:ubiquitin protein ligase activity"/>
    <property type="evidence" value="ECO:0007669"/>
    <property type="project" value="TreeGrafter"/>
</dbReference>
<sequence>MITKDSGASEEIQKSIEDLKASKVITVKESCPLETGLEIRKHKQVSVDDVLCELCKELLFQPSVLNCGHVFCDTIFLL</sequence>
<reference evidence="2" key="1">
    <citation type="journal article" date="2017" name="Nat. Commun.">
        <title>The asparagus genome sheds light on the origin and evolution of a young Y chromosome.</title>
        <authorList>
            <person name="Harkess A."/>
            <person name="Zhou J."/>
            <person name="Xu C."/>
            <person name="Bowers J.E."/>
            <person name="Van der Hulst R."/>
            <person name="Ayyampalayam S."/>
            <person name="Mercati F."/>
            <person name="Riccardi P."/>
            <person name="McKain M.R."/>
            <person name="Kakrana A."/>
            <person name="Tang H."/>
            <person name="Ray J."/>
            <person name="Groenendijk J."/>
            <person name="Arikit S."/>
            <person name="Mathioni S.M."/>
            <person name="Nakano M."/>
            <person name="Shan H."/>
            <person name="Telgmann-Rauber A."/>
            <person name="Kanno A."/>
            <person name="Yue Z."/>
            <person name="Chen H."/>
            <person name="Li W."/>
            <person name="Chen Y."/>
            <person name="Xu X."/>
            <person name="Zhang Y."/>
            <person name="Luo S."/>
            <person name="Chen H."/>
            <person name="Gao J."/>
            <person name="Mao Z."/>
            <person name="Pires J.C."/>
            <person name="Luo M."/>
            <person name="Kudrna D."/>
            <person name="Wing R.A."/>
            <person name="Meyers B.C."/>
            <person name="Yi K."/>
            <person name="Kong H."/>
            <person name="Lavrijsen P."/>
            <person name="Sunseri F."/>
            <person name="Falavigna A."/>
            <person name="Ye Y."/>
            <person name="Leebens-Mack J.H."/>
            <person name="Chen G."/>
        </authorList>
    </citation>
    <scope>NUCLEOTIDE SEQUENCE [LARGE SCALE GENOMIC DNA]</scope>
    <source>
        <strain evidence="2">cv. DH0086</strain>
    </source>
</reference>
<keyword evidence="2" id="KW-1185">Reference proteome</keyword>
<dbReference type="AlphaFoldDB" id="A0A5P1FKY6"/>